<keyword evidence="3" id="KW-1003">Cell membrane</keyword>
<evidence type="ECO:0000313" key="11">
    <source>
        <dbReference type="Proteomes" id="UP001428817"/>
    </source>
</evidence>
<feature type="transmembrane region" description="Helical" evidence="8">
    <location>
        <begin position="1023"/>
        <end position="1050"/>
    </location>
</feature>
<proteinExistence type="predicted"/>
<feature type="transmembrane region" description="Helical" evidence="8">
    <location>
        <begin position="2588"/>
        <end position="2606"/>
    </location>
</feature>
<dbReference type="Gene3D" id="1.20.1250.20">
    <property type="entry name" value="MFS general substrate transporter like domains"/>
    <property type="match status" value="2"/>
</dbReference>
<organism evidence="10 11">
    <name type="scientific">Pseudonocardia eucalypti</name>
    <dbReference type="NCBI Taxonomy" id="648755"/>
    <lineage>
        <taxon>Bacteria</taxon>
        <taxon>Bacillati</taxon>
        <taxon>Actinomycetota</taxon>
        <taxon>Actinomycetes</taxon>
        <taxon>Pseudonocardiales</taxon>
        <taxon>Pseudonocardiaceae</taxon>
        <taxon>Pseudonocardia</taxon>
    </lineage>
</organism>
<keyword evidence="6 8" id="KW-0472">Membrane</keyword>
<dbReference type="PANTHER" id="PTHR23513">
    <property type="entry name" value="INTEGRAL MEMBRANE EFFLUX PROTEIN-RELATED"/>
    <property type="match status" value="1"/>
</dbReference>
<feature type="transmembrane region" description="Helical" evidence="8">
    <location>
        <begin position="6796"/>
        <end position="6818"/>
    </location>
</feature>
<dbReference type="PROSITE" id="PS50850">
    <property type="entry name" value="MFS"/>
    <property type="match status" value="1"/>
</dbReference>
<name>A0ABP9R8M9_9PSEU</name>
<feature type="transmembrane region" description="Helical" evidence="8">
    <location>
        <begin position="6588"/>
        <end position="6610"/>
    </location>
</feature>
<reference evidence="11" key="1">
    <citation type="journal article" date="2019" name="Int. J. Syst. Evol. Microbiol.">
        <title>The Global Catalogue of Microorganisms (GCM) 10K type strain sequencing project: providing services to taxonomists for standard genome sequencing and annotation.</title>
        <authorList>
            <consortium name="The Broad Institute Genomics Platform"/>
            <consortium name="The Broad Institute Genome Sequencing Center for Infectious Disease"/>
            <person name="Wu L."/>
            <person name="Ma J."/>
        </authorList>
    </citation>
    <scope>NUCLEOTIDE SEQUENCE [LARGE SCALE GENOMIC DNA]</scope>
    <source>
        <strain evidence="11">JCM 18303</strain>
    </source>
</reference>
<feature type="region of interest" description="Disordered" evidence="7">
    <location>
        <begin position="1578"/>
        <end position="1601"/>
    </location>
</feature>
<feature type="transmembrane region" description="Helical" evidence="8">
    <location>
        <begin position="4163"/>
        <end position="4183"/>
    </location>
</feature>
<evidence type="ECO:0000256" key="3">
    <source>
        <dbReference type="ARBA" id="ARBA00022475"/>
    </source>
</evidence>
<dbReference type="InterPro" id="IPR020846">
    <property type="entry name" value="MFS_dom"/>
</dbReference>
<feature type="transmembrane region" description="Helical" evidence="8">
    <location>
        <begin position="4271"/>
        <end position="4292"/>
    </location>
</feature>
<feature type="transmembrane region" description="Helical" evidence="8">
    <location>
        <begin position="4535"/>
        <end position="4558"/>
    </location>
</feature>
<feature type="transmembrane region" description="Helical" evidence="8">
    <location>
        <begin position="3194"/>
        <end position="3212"/>
    </location>
</feature>
<feature type="region of interest" description="Disordered" evidence="7">
    <location>
        <begin position="5234"/>
        <end position="5254"/>
    </location>
</feature>
<evidence type="ECO:0000256" key="1">
    <source>
        <dbReference type="ARBA" id="ARBA00004651"/>
    </source>
</evidence>
<feature type="transmembrane region" description="Helical" evidence="8">
    <location>
        <begin position="1070"/>
        <end position="1098"/>
    </location>
</feature>
<dbReference type="EMBL" id="BAABJP010000052">
    <property type="protein sequence ID" value="GAA5172794.1"/>
    <property type="molecule type" value="Genomic_DNA"/>
</dbReference>
<feature type="transmembrane region" description="Helical" evidence="8">
    <location>
        <begin position="4705"/>
        <end position="4731"/>
    </location>
</feature>
<feature type="transmembrane region" description="Helical" evidence="8">
    <location>
        <begin position="4074"/>
        <end position="4098"/>
    </location>
</feature>
<feature type="transmembrane region" description="Helical" evidence="8">
    <location>
        <begin position="2618"/>
        <end position="2644"/>
    </location>
</feature>
<feature type="transmembrane region" description="Helical" evidence="8">
    <location>
        <begin position="4104"/>
        <end position="4125"/>
    </location>
</feature>
<keyword evidence="4 8" id="KW-0812">Transmembrane</keyword>
<gene>
    <name evidence="10" type="ORF">GCM10023321_73120</name>
</gene>
<feature type="transmembrane region" description="Helical" evidence="8">
    <location>
        <begin position="4232"/>
        <end position="4250"/>
    </location>
</feature>
<feature type="transmembrane region" description="Helical" evidence="8">
    <location>
        <begin position="4137"/>
        <end position="4157"/>
    </location>
</feature>
<feature type="compositionally biased region" description="Gly residues" evidence="7">
    <location>
        <begin position="5655"/>
        <end position="5681"/>
    </location>
</feature>
<evidence type="ECO:0000256" key="8">
    <source>
        <dbReference type="SAM" id="Phobius"/>
    </source>
</evidence>
<dbReference type="CDD" id="cd06173">
    <property type="entry name" value="MFS_MefA_like"/>
    <property type="match status" value="2"/>
</dbReference>
<keyword evidence="5 8" id="KW-1133">Transmembrane helix</keyword>
<evidence type="ECO:0000256" key="2">
    <source>
        <dbReference type="ARBA" id="ARBA00022448"/>
    </source>
</evidence>
<feature type="transmembrane region" description="Helical" evidence="8">
    <location>
        <begin position="2526"/>
        <end position="2545"/>
    </location>
</feature>
<sequence length="7496" mass="805173">MGLFVFGGMTVGALVGAVLVTAGLGTVSMAVAGPGRLRPILTTVASSDGGVTRHELVEAHPGFAPHTLDNRLLMLRLAGLIVRVAERLPSGGWRVRFQASERLPEVMGYLDDPNSYPADRSREALDSVRRWLAPGTEFAPTELPVQEIAEAVREVLGLAPAPPADNLVPANSVRALLDALADHPGGMSSAELAELLPALNDQAITRWVATLTRLGLVWWVDNRYLLPEHILVLLATVDDPVDHHDEDLDVVWAFGALLAGPVTKEYLDAEPILDLLLRRIARIDNGPLAGTLRLAPASSAGRMLLAIPGPGTGGIARDELAALPGAAPLSRLDSRLPMLVTLGMLDATKANSRRGLAKRYSTTEFGQLLHDALEELHHHLNPDTYVKLWRLTGMLRDGGLTLSRRLATTGAFIALVTELRAILGAEPPALDDGAADGSVWALLHRVASAPEGITGEGAEAEWLEELAELRLLTRTEGADGIRYRATVSTRELLGDLADPARIGHAGYREAVTRFAALAARQATPGAVAAGVAALRHPADPRLTRLLTLPAKAPLSFLREFTADAGGTTATALTQRLRGYSYQVVSGQLVVVWHLGLAHRESETRGETNIFVAHDYAPTAIATRVVAALNNPRTIPDEATRRVLGQARAVLSNGRSFTQYYKGANQFEDVLRAVLAALGLGDDRRGGTTGTGMIAIGPLGVVVSQLDLPAWAGPAVLVVAGAFVLGGALVAVPAFRGWLGIAWRLARDGYRSVAGGGATVSVARLISELVVRLTEAKSAVDLYTNPEIGEVRDTAALRRDALTALELLAETISELRAAVASRKPGGAVGDKAREVTDLAEIAHRQLLGRVKPGAGADSVLGRAIDVLRFAADRVRRAAYLAHQPDDAVRELNAVLMDLIAYRYAVTNSNEPNRAVLEDLLKGAIKRIDTLLEAVIELRDLVGEQSLAGTFEEGAYEQANGLVELGTFASRILDNPDLRVTPEGLAEDRPEKAREDDTGTAAEDAGSAAEGRVSIEDNAEVNTGWLWLGAGLGMLAGGALAVWLGPAVLWVSAGAWAAAAVVRHRRQPAARVVLYVFGGAALGAFLALAGMPEVAAAAVVGAPRVGLPLRGVTGLTELTVLDASKKLPNGEWQVMAGRDSGGRLVVLRSRNVAVKLPRDRAALVPSVSAAAVHAIAGTDAAAASLGVVLEDMFGKTPDGNQRLLRAGQVVEVNELEPGGMPVPVELGQAPLDRFARHFGVFVLLGEIDGLWPINLILEPERQVIHPVDFANSMSSMVPWVAFLTTLNAGAWAFGRLTEEDILVQFADLVDQRDRILGVLPNERLRKIADERLDWMAERVTGAAGGLAGWLRTSLDRVRGEFVRANPDYQPPAEGFQLPATTGDPWTEAFLASHRASGVSGYATGGQLRRFVAAGHRVWVHDHAGGDRWLVTVAWGKATQGRVTLSAGAALANLARWLAGLARAAPWWLGPVIGFALVLLAPVLLPTNPEIAQAMVGGGALFGMRERFQRAVQDRAEDTTVDADLRLHTRVAEALVEHLAHQPEQTAALDELVTALGGDAEARSAVRGAVEVDPRLRRDATTAWLVPTAPTGGPEPSGDAQPFEERATRPFKPTDSLARQVFAAIDEFARYALELPIAEEDRAILLDLLAWVREHPSWAIDGRSSWVDVVGTRPGTELPDVRLVVSHGAVLRYSKDLGRVLRALGVPPRVKLIPLAARFVVWHELTHVLQIAYDHRTGSSELALASEALRREIAPKLDLPLGGLTTPEWLETERQAHGLAALLITRHLLETVELTELQAQYLPTVLRSVLGDMRYAEFVANRADNPLGGPTPSSPGLPGYLYYYDERQTLASLALTQAGGAGGAVVANMTGEQLAAALPKSERDRLARNSEPMDKQRFSRLAEPVLAPDGSGVDLNDLVEIVNEAPLGGRLKGFGFRPRGAAPAQGKILVPRHVIELVDRLVGLNSEFRGWWVAFLHHEWRFHIARDEHTGPDHDHDNDLLIAWLHREIARRAPVLAEVPWGPDRADRLAFLFTRADPREPTGAERAVLPPGLEVLPVGRDLATAVTGLVAITWAPDGARNGYPVVPEPLVTETLGIIALAEAVLPSEEAEWVRADVRAFWAGVADHVLLFHTVGFDDSELHGASVDRPILLTRLRQLRVDHFILMAQVVATLVEAITVSQEAAPDRVELERLRTVLPEVEALFRRWLAEAPGPAAGELDTLLWNALLWDLQLWVEIAAETQTRYVVTGELGQRLAELTDGVDPVVLDMLERIAGVADRFGPAPGADPLVWADDALRVLRRLREEVRGRQIRLAEFKRTLLLELRTGTPDTGAAFEDVARANEVLLTVTVLLGPGRPTTPERLLQVLYDAALLIDTADRLVAGHREHPEAGRISAIADELRTAVADEHDRLDPANGRGLADRLIAVLARQRDRTAPLDRLAWLLRADLLDLVDAVDSRPSVLELDQTAPGVFVVRLREPGAGPGLLGGGAVVIGVGLAGASALTAATAKPARAEETGSTQAGGASHGDAGLFVVVVVGALLAVAASRWSARGVALISGEGKGWTARGPPPLMAGLDRWAIAALGLVGMHELGQLAALAPFGLLVVAALVKRFAPKLAGRPVVAAALLLAGKIGFPLLVGAAVGATLFHGGETIGLMGLLTPANARAVLPRGALAEHMRAGEDELAGVAGLLLVDDLPERVTAIGGPRGVWHYRHLGWIYLDTGMYGSLPEDALQAVLWHETLRVQRPGWPDSLVGQYAPLPDLTDAKPGSYRLLPAQSSRLGTNQVRAVGEVVERYSNPLRDPRIRREVAAAPGDIVHARWMKKIIGFTLEELARPVMERLANSNNEFVLKNVRVRMVTGSGEPVAEVAEFDYLFFDEFGLVRYVAVKSRANKFKLYRERERLATLFGGLPPERAGQATGLEVSWEGAGDWIPLSEFRADYLGERDIADVPIEKLTPRGESGAHHVDLTRAELHREVVLAVLRAIAAVETAERAQGMPGTAGTARTSPGLPRGGALFGRIAATVGALPMPHNGGALWHHAELAAGGGSEIFDFGDSSTLFVVHIVAVGLAGMALFAIGERWSHPEWRESAKRAGHIIGPGLVFLPIALHSLAAVPLGLGLASGYAVVSVALLAIGTGTTRAARTTAWVIIAVVTATIPTLLFNANAWRFGLLTPVSAADVQITAHDWLGRWPTDGRVVAMAVGALVVAGVLFVVLGRWAINRRGPPPTDEDRLEQIGGDQRDAIWAVYLRVQGATRQANISSPSLDALGRDLRDITAHASEVGEDWVDRLATADELFAVLNELRWLTDASRESLGTAESWARAYDMLTRLARLDPGDWSLTDKRAAELLLIALTRPITTAGGVSAGRQTGHPTRRAGFAGDWTFLNQPPDWLPHHIPWRQLDLVERLTLAVLPVVGLRDPTNGLSPRLLTGLDRPRGAEDALFEVRTALRNARPDGNNPPSTYDGVLTLIETGLWLNQLDRLTDRDTTYTSTHYLYDYLRATHAELRTAYLADDSATREADPAQTDASQAGATDADPAAGTRAGSTRTGAGEAGMGQTGSQRVDLGRQAVARVLRLLGFSLLLGVVAVALLLTHPGIAAAVAVPPTGNRARPHSRWVIKDEREGEAELFAEVLRGLERLGHVRQQERDPNRARAPTAVLELPSTYRVRELLEEGGLAEDFPERMVGFFWAERDLIVVFEPMAEHVKARGLWQRLLDALSSKRGDDADEIVRQVFLIRPHTYRPAPRMRGTGPLFLGFELEINVPKELVREAAELVQRRLGDLVYLKRDRDIASGFEIVAHPMSYEWAMAHFPWDIFDELAALGADPGDLGLHVHISRDGFSSWEHAWAWMEFIHRNREPVVALARRESEHAAFTEKDRRNLKLYAQGVGTVKYRAINTQPADTYELRVFASTLVLDELQAALGLAEASVEYTRPLSVDDVRGETGEWSRFAAWVRARPPYAPLAREIARRTATDAGGPRSGGHRPGTMPGGWIGRLMLALLAAPVLVALGAVPAWASTGSPIGGFDVPVAAMVALGAIGVGVLVVLHYAIWRNAPPRARVEAERAAKGPLGVRNSRLLLGGQLISFTGSGMQNVAFGLLVFELSGRSGTAFGLVLGTHAIPAVLSLVGGAFADRFDKRRLLSITYTGMALVAVVLGVLATGVTTELWPVFVLAFLHGALVAINMPIQQVFGVSVVGKRHLARAIGLTAIAANVGLLAGPALATVLVGVVGIAPMFWLNAASFLAPLTALALMDRGQLHAPETTDRASSREALRYVRGHAVVLTVLTVAAVVAATAQNTEVTVPLLALHGLGGDGADYGTLLAAAAIGTLLGAVLSALRHGKPHLRTVLGGAVLLGLLHVVAGFAPSEHAAALVLMVAGLVAMFYATGISAYLQLSVEPAVRGRVMGLYSMLLYVFDPVSSPLFGAAGDHFGGRSPIQLAGAIGALAAVAAVAVLLRPRDVVRMIGEYRVGWVFVRHRAVELRIDNPGLTRIGNLERILELTERYQRVGDRVVKVEKLGVLAALPVVNRWLDRAAKRRVVLVLLEVAVVSVALLHVVGIGYAKPTVMVSEYVAAPGGVVLLALAMAPTAVAVELVARFVDRADLGRLTVRLLRVAGVALAVMAAFPTTPFGVALDWPAQVHRWAAVVLFISLPWAAIRLAIALPAVRALRASVWTFVGFGAATAVSKVLDPVLGDLPWLLSTGILERIALGAGVVVLALVAGRLGAGVWSVGRVGHSGELVGRARALAGRVGLDRLAAGAGFAGAFAFGQAAVVGAFVLLIGAWLVHHWFPGLARQPAVARALRLIGEFGIPLLLGAAAGVVLFHPGGIAVAAVVSPFGPHSGGVIRDERPGERALFVNVLRRLRGLGEERQQRRDANRERAPPAVLELPVNDEVRALLAEGGLAEDFPERMVGFFWAEEDLNVVFTPMAERVRAAGLWKRLMHNAEFFHRAGNRAGINDFGFDYDSDADDIVGLLFGLDRPRPSPARPLVGLPLEMLDIAAIDEIVESDRKVDGKPKTMQVRDGADRALWIKQAPAGERHRLVDWVVASLALRIFGVPVPASWLAVAAHDVTPSGTGKPVVFAGDVVLVQQALPGEAPTHDQWMNWRHHLAGRLGAALTIRDWDGIRRHNLMVDPANPQAPPAQFDFDKAMDAHPWNRTAEAGSIINLEGKVFGLLTEQHVLALLAQALALREPLLAAMPNERLREQVAVGLLWMADVLANDRLPDEVARRLTSARRSAARVGSETDGGYHPLEPPANPGVPQALPGGTRQALGPVDLAEARAEGHDVRVHDPLPDGRWDVTITPGATRGGGTETGPASGNPGIDGPAIETIGDLFAALTGESGSSAYDLQPRTDLSVRQMTARLEYLVRLGLAVKQAGRGYGARNTYRLSRYGQNVLRDWRNLGGIEEAEYREALEPLGRLPIGHSFDSALSQLAFPLSPVQETVLRVIGYSAGIHLGNLMRATGRFDLRPELAELVDRELVRARGGVTRGSYTLTHFGRRALEAADARNARSAVQPDPDDEPFRVGGVVSVVAEGEGTGGIGVTYRELTDITGLSSTQLDRLLRVLVGHGVMTKGRRHGPIRRQPPNAYTLSAAGKTLLADQRRRPVQDPDYDAALERLSEAFAAPAKPLRKHVLDDLAEVLTDLRAIPASPLYDGDGGPGGSSSTGGGSGGPGAGTGGAGAGATRPGDPASRAWTALPAPGQRNHGAVIANEREGELDRFADLVPKLAKHGVELEQERGPGRPRAPPKNLVLPVNEAVQMLLRDADLADFPVRLFEYYWPDRDLMVVFEGMRERITAAGLWPRLLHHVEFFHRHGILYARNHLGLTHDEDAEEIVRSVFFNGPRSAEDVALVEAVETVVRRYAPTGEPESADAALELGFGVASALVEDVRAQPGRARPVLWLFALLGGSPRAANLLDRAIAVDPRLRLSPDGGAVWFVPAEPVGGPAPIVAWAEPTDEAGTAERITESDPLGARVLALIRDFPNRVAGLPLDGGTRAELAGFVPSVEANAYWSAGLQSSVDTSRTSAGKPTLTLRVSRTMPGLLAEDIHAAFARLGHPITAEEAHDLGLRLLLWHKLTHVMEKAYGVALGGRLGADTFAAGLSSAFAIPLGGLTNAAHLEDERFAHGMAMLLLLEHILARHPELTATQRRYLPDVMRSVHTDSMHAGARNRHGGPTSENTGLPGYLYYHPAPVVLAILGWLTRVTRSAYEPLRLADPSAIAGMPGVRPELEFIHWARELTADPRFEPNADFWARVSEAFAGLAEIPDAPVGGLRAQQLELLFDLLDRFGPDAEMPFGATPSAVAESLGEMPVPAWFDAHYLDRPGVDQRVLAYRDLIDELRYSERFREGWRELLTALIETTRGAGPPSPRAVRGLLTGMVARVKATGEEETQHQLIADATEAVRALGGGTGRHPNAGGVIINERRGERDRILRVLPELKEHGKVREARKDPNQARAPPDVLELPVKRKVRKLLRKAGLADLPRRMIDIYWPDEDLLVVFKPMAKRVRAAGLWDRVAEHVEFFHRGGNPHGTNKHGLDHDQDADDIIRLLHDFQRLRRGKAISDGGSAVSTVVLPLMATGMGANPFEVSLLATLTYGASVVFGLPAGWIAARVPKRPLMIGVDLARFVLVASVPVAVLFGGPTMVQLYVVAGATGALFIVYAVASGAYVPELVGPRQVPAANASLVTASSTAQSAGPAIGGGLVGAIDLVTTPVQAAAATQGLDALSYLVNVKMLTDIETPDTPLPPRKASVRKGLSLLFGDSVLRGLALFDGFARFFLGAIFAVQTPYLVNELKLPGWSVGAVATVMFLGGWLAARWANSLAERYGPSRVLWVSPLVAAPVALAIYPFAPVDWGGLAMAASGLTAVTAMTRVRQAISDTVLQLNVSPELLSQAFAANRWVGNFGAPFGAAFGGALATWMGMREAAAVVLVGVGVAAVVFLVLSPLRGAKTYEDISDVIQRRRGGAVMIELSTGRPMPQRHHQYAAARTSIAELMVEQRPEPLGPGDPEYELADPLGRWARHRVPMYVLTGLNRRYALREWRLGSERTGLVMFVAPGPDGRLAVFVDPLTLARLRTLSETERAQLAERELARILHEDWSEQRIQRMVLPAPERLRELVTESDLGSPALGNPVELAVAVIDHLDTRPGGSASRRRLSAHFGVDADTLDAALLLHPRLWPDENPAPPQLHPRLWQEPADPTARLLPAGPVVIPASRKRGRALEPDPDRPIVRIANRITDRGGPAGTVHDAIDLFPALIDELELHLDPATRARLVALLEHIRAHSYWAPDDGPSEVRRGADGWEMLLTRADVKFNAGHLRQAFGLLNHPITPRQEARLGIFELVWHELAHVLQVAHGEAAGTTHDALALAAFATGRTTPLIQEPNPYTSAVLVENERFAEGLAQLLLTRYSGDRFMGSRWQAHYLPAVLRSVKIDAFGYGGPHSAPLPDNPELPGYQHFHDEPTVRAILAAHRQALAGWSPRGPPHWSWRYGDAPLGGAS</sequence>
<dbReference type="InterPro" id="IPR010290">
    <property type="entry name" value="TM_effector"/>
</dbReference>
<keyword evidence="2" id="KW-0813">Transport</keyword>
<feature type="transmembrane region" description="Helical" evidence="8">
    <location>
        <begin position="4401"/>
        <end position="4421"/>
    </location>
</feature>
<feature type="compositionally biased region" description="Basic and acidic residues" evidence="7">
    <location>
        <begin position="5286"/>
        <end position="5296"/>
    </location>
</feature>
<feature type="transmembrane region" description="Helical" evidence="8">
    <location>
        <begin position="4312"/>
        <end position="4334"/>
    </location>
</feature>
<feature type="transmembrane region" description="Helical" evidence="8">
    <location>
        <begin position="6762"/>
        <end position="6784"/>
    </location>
</feature>
<comment type="caution">
    <text evidence="10">The sequence shown here is derived from an EMBL/GenBank/DDBJ whole genome shotgun (WGS) entry which is preliminary data.</text>
</comment>
<dbReference type="SUPFAM" id="SSF103473">
    <property type="entry name" value="MFS general substrate transporter"/>
    <property type="match status" value="2"/>
</dbReference>
<evidence type="ECO:0000256" key="7">
    <source>
        <dbReference type="SAM" id="MobiDB-lite"/>
    </source>
</evidence>
<feature type="transmembrane region" description="Helical" evidence="8">
    <location>
        <begin position="6644"/>
        <end position="6668"/>
    </location>
</feature>
<feature type="transmembrane region" description="Helical" evidence="8">
    <location>
        <begin position="4433"/>
        <end position="4452"/>
    </location>
</feature>
<feature type="transmembrane region" description="Helical" evidence="8">
    <location>
        <begin position="4367"/>
        <end position="4389"/>
    </location>
</feature>
<feature type="domain" description="Major facilitator superfamily (MFS) profile" evidence="9">
    <location>
        <begin position="4071"/>
        <end position="4455"/>
    </location>
</feature>
<feature type="transmembrane region" description="Helical" evidence="8">
    <location>
        <begin position="4801"/>
        <end position="4820"/>
    </location>
</feature>
<feature type="region of interest" description="Disordered" evidence="7">
    <location>
        <begin position="5286"/>
        <end position="5320"/>
    </location>
</feature>
<dbReference type="Pfam" id="PF05977">
    <property type="entry name" value="MFS_3"/>
    <property type="match status" value="1"/>
</dbReference>
<feature type="transmembrane region" description="Helical" evidence="8">
    <location>
        <begin position="4341"/>
        <end position="4361"/>
    </location>
</feature>
<feature type="transmembrane region" description="Helical" evidence="8">
    <location>
        <begin position="4752"/>
        <end position="4781"/>
    </location>
</feature>
<dbReference type="InterPro" id="IPR036259">
    <property type="entry name" value="MFS_trans_sf"/>
</dbReference>
<protein>
    <recommendedName>
        <fullName evidence="9">Major facilitator superfamily (MFS) profile domain-containing protein</fullName>
    </recommendedName>
</protein>
<dbReference type="InterPro" id="IPR011701">
    <property type="entry name" value="MFS"/>
</dbReference>
<evidence type="ECO:0000256" key="5">
    <source>
        <dbReference type="ARBA" id="ARBA00022989"/>
    </source>
</evidence>
<accession>A0ABP9R8M9</accession>
<feature type="region of interest" description="Disordered" evidence="7">
    <location>
        <begin position="5649"/>
        <end position="5704"/>
    </location>
</feature>
<feature type="transmembrane region" description="Helical" evidence="8">
    <location>
        <begin position="2482"/>
        <end position="2505"/>
    </location>
</feature>
<feature type="region of interest" description="Disordered" evidence="7">
    <location>
        <begin position="3512"/>
        <end position="3558"/>
    </location>
</feature>
<dbReference type="Pfam" id="PF07690">
    <property type="entry name" value="MFS_1"/>
    <property type="match status" value="1"/>
</dbReference>
<feature type="transmembrane region" description="Helical" evidence="8">
    <location>
        <begin position="3993"/>
        <end position="4013"/>
    </location>
</feature>
<feature type="transmembrane region" description="Helical" evidence="8">
    <location>
        <begin position="4025"/>
        <end position="4047"/>
    </location>
</feature>
<feature type="transmembrane region" description="Helical" evidence="8">
    <location>
        <begin position="4203"/>
        <end position="4226"/>
    </location>
</feature>
<feature type="transmembrane region" description="Helical" evidence="8">
    <location>
        <begin position="6925"/>
        <end position="6945"/>
    </location>
</feature>
<dbReference type="PANTHER" id="PTHR23513:SF11">
    <property type="entry name" value="STAPHYLOFERRIN A TRANSPORTER"/>
    <property type="match status" value="1"/>
</dbReference>
<feature type="transmembrane region" description="Helical" evidence="8">
    <location>
        <begin position="4570"/>
        <end position="4595"/>
    </location>
</feature>
<comment type="subcellular location">
    <subcellularLocation>
        <location evidence="1">Cell membrane</location>
        <topology evidence="1">Multi-pass membrane protein</topology>
    </subcellularLocation>
</comment>
<feature type="transmembrane region" description="Helical" evidence="8">
    <location>
        <begin position="4636"/>
        <end position="4657"/>
    </location>
</feature>
<evidence type="ECO:0000256" key="6">
    <source>
        <dbReference type="ARBA" id="ARBA00023136"/>
    </source>
</evidence>
<feature type="region of interest" description="Disordered" evidence="7">
    <location>
        <begin position="978"/>
        <end position="1007"/>
    </location>
</feature>
<evidence type="ECO:0000313" key="10">
    <source>
        <dbReference type="EMBL" id="GAA5172794.1"/>
    </source>
</evidence>
<feature type="transmembrane region" description="Helical" evidence="8">
    <location>
        <begin position="6899"/>
        <end position="6918"/>
    </location>
</feature>
<feature type="transmembrane region" description="Helical" evidence="8">
    <location>
        <begin position="6617"/>
        <end position="6638"/>
    </location>
</feature>
<feature type="compositionally biased region" description="Basic and acidic residues" evidence="7">
    <location>
        <begin position="1877"/>
        <end position="1894"/>
    </location>
</feature>
<evidence type="ECO:0000256" key="4">
    <source>
        <dbReference type="ARBA" id="ARBA00022692"/>
    </source>
</evidence>
<feature type="region of interest" description="Disordered" evidence="7">
    <location>
        <begin position="1876"/>
        <end position="1897"/>
    </location>
</feature>
<feature type="transmembrane region" description="Helical" evidence="8">
    <location>
        <begin position="3143"/>
        <end position="3161"/>
    </location>
</feature>
<keyword evidence="11" id="KW-1185">Reference proteome</keyword>
<dbReference type="Proteomes" id="UP001428817">
    <property type="component" value="Unassembled WGS sequence"/>
</dbReference>
<feature type="transmembrane region" description="Helical" evidence="8">
    <location>
        <begin position="3056"/>
        <end position="3075"/>
    </location>
</feature>
<feature type="transmembrane region" description="Helical" evidence="8">
    <location>
        <begin position="6830"/>
        <end position="6849"/>
    </location>
</feature>
<evidence type="ECO:0000259" key="9">
    <source>
        <dbReference type="PROSITE" id="PS50850"/>
    </source>
</evidence>
<feature type="transmembrane region" description="Helical" evidence="8">
    <location>
        <begin position="4607"/>
        <end position="4630"/>
    </location>
</feature>
<feature type="compositionally biased region" description="Basic and acidic residues" evidence="7">
    <location>
        <begin position="984"/>
        <end position="995"/>
    </location>
</feature>
<feature type="compositionally biased region" description="Low complexity" evidence="7">
    <location>
        <begin position="3527"/>
        <end position="3547"/>
    </location>
</feature>